<reference evidence="1 2" key="1">
    <citation type="submission" date="2020-10" db="EMBL/GenBank/DDBJ databases">
        <title>Wide distribution of Phycisphaera-like planctomycetes from WD2101 soil group in peatlands and genome analysis of the first cultivated representative.</title>
        <authorList>
            <person name="Dedysh S.N."/>
            <person name="Beletsky A.V."/>
            <person name="Ivanova A."/>
            <person name="Kulichevskaya I.S."/>
            <person name="Suzina N.E."/>
            <person name="Philippov D.A."/>
            <person name="Rakitin A.L."/>
            <person name="Mardanov A.V."/>
            <person name="Ravin N.V."/>
        </authorList>
    </citation>
    <scope>NUCLEOTIDE SEQUENCE [LARGE SCALE GENOMIC DNA]</scope>
    <source>
        <strain evidence="1 2">M1803</strain>
    </source>
</reference>
<accession>A0A7M2WZH3</accession>
<evidence type="ECO:0000313" key="1">
    <source>
        <dbReference type="EMBL" id="QOV90917.1"/>
    </source>
</evidence>
<dbReference type="Proteomes" id="UP000593765">
    <property type="component" value="Chromosome"/>
</dbReference>
<organism evidence="1 2">
    <name type="scientific">Humisphaera borealis</name>
    <dbReference type="NCBI Taxonomy" id="2807512"/>
    <lineage>
        <taxon>Bacteria</taxon>
        <taxon>Pseudomonadati</taxon>
        <taxon>Planctomycetota</taxon>
        <taxon>Phycisphaerae</taxon>
        <taxon>Tepidisphaerales</taxon>
        <taxon>Tepidisphaeraceae</taxon>
        <taxon>Humisphaera</taxon>
    </lineage>
</organism>
<sequence>MDQTTPTSKLAGAVHAEYRGKRREQILALLAVEPLTLWEAARKLGVFDHQISGVFTALNADGFIVRSGDRRAKPETGCLADVWRLASAAAAIAAGDPAATSTADLLSSLGYPLTLLIDGDLYDRQELLPKEGYPGVPYARRTDQGGLRINVRVELIACPHCGRPVRQVDAATKRYACGRPECYAFSPKHVQEPGRGPMLALIKER</sequence>
<proteinExistence type="predicted"/>
<dbReference type="EMBL" id="CP063458">
    <property type="protein sequence ID" value="QOV90917.1"/>
    <property type="molecule type" value="Genomic_DNA"/>
</dbReference>
<gene>
    <name evidence="1" type="ORF">IPV69_06030</name>
</gene>
<name>A0A7M2WZH3_9BACT</name>
<protein>
    <submittedName>
        <fullName evidence="1">Uncharacterized protein</fullName>
    </submittedName>
</protein>
<dbReference type="AlphaFoldDB" id="A0A7M2WZH3"/>
<dbReference type="KEGG" id="hbs:IPV69_06030"/>
<dbReference type="RefSeq" id="WP_206294022.1">
    <property type="nucleotide sequence ID" value="NZ_CP063458.1"/>
</dbReference>
<evidence type="ECO:0000313" key="2">
    <source>
        <dbReference type="Proteomes" id="UP000593765"/>
    </source>
</evidence>
<keyword evidence="2" id="KW-1185">Reference proteome</keyword>